<proteinExistence type="predicted"/>
<sequence length="116" mass="13637">KRLVQNQQKHITCIQWTQCEMEQLLAVQKQFGSNWSLIHSYYFPHRNPNQLKCKYNYLTNKQSPNIINSKNLIQKLNVVSPNKSQSTLKSIQNDGLVQQDDNSFIYDSVNSFNIFE</sequence>
<protein>
    <submittedName>
        <fullName evidence="2">Myb-like DNA-binding domain-containing protein</fullName>
    </submittedName>
</protein>
<dbReference type="InterPro" id="IPR001005">
    <property type="entry name" value="SANT/Myb"/>
</dbReference>
<gene>
    <name evidence="2" type="ORF">TPC1_16548</name>
</gene>
<dbReference type="CDD" id="cd00167">
    <property type="entry name" value="SANT"/>
    <property type="match status" value="1"/>
</dbReference>
<dbReference type="SUPFAM" id="SSF46689">
    <property type="entry name" value="Homeodomain-like"/>
    <property type="match status" value="1"/>
</dbReference>
<accession>A0A146K867</accession>
<keyword evidence="2" id="KW-0238">DNA-binding</keyword>
<dbReference type="Gene3D" id="1.10.10.60">
    <property type="entry name" value="Homeodomain-like"/>
    <property type="match status" value="1"/>
</dbReference>
<dbReference type="SMART" id="SM00717">
    <property type="entry name" value="SANT"/>
    <property type="match status" value="1"/>
</dbReference>
<dbReference type="EMBL" id="GDID01004865">
    <property type="protein sequence ID" value="JAP91741.1"/>
    <property type="molecule type" value="Transcribed_RNA"/>
</dbReference>
<dbReference type="AlphaFoldDB" id="A0A146K867"/>
<dbReference type="InterPro" id="IPR009057">
    <property type="entry name" value="Homeodomain-like_sf"/>
</dbReference>
<feature type="domain" description="Myb-like" evidence="1">
    <location>
        <begin position="16"/>
        <end position="59"/>
    </location>
</feature>
<dbReference type="GO" id="GO:0003677">
    <property type="term" value="F:DNA binding"/>
    <property type="evidence" value="ECO:0007669"/>
    <property type="project" value="UniProtKB-KW"/>
</dbReference>
<dbReference type="PROSITE" id="PS50090">
    <property type="entry name" value="MYB_LIKE"/>
    <property type="match status" value="1"/>
</dbReference>
<name>A0A146K867_9EUKA</name>
<feature type="non-terminal residue" evidence="2">
    <location>
        <position position="1"/>
    </location>
</feature>
<dbReference type="Pfam" id="PF13921">
    <property type="entry name" value="Myb_DNA-bind_6"/>
    <property type="match status" value="1"/>
</dbReference>
<evidence type="ECO:0000259" key="1">
    <source>
        <dbReference type="PROSITE" id="PS50090"/>
    </source>
</evidence>
<evidence type="ECO:0000313" key="2">
    <source>
        <dbReference type="EMBL" id="JAP91741.1"/>
    </source>
</evidence>
<organism evidence="2">
    <name type="scientific">Trepomonas sp. PC1</name>
    <dbReference type="NCBI Taxonomy" id="1076344"/>
    <lineage>
        <taxon>Eukaryota</taxon>
        <taxon>Metamonada</taxon>
        <taxon>Diplomonadida</taxon>
        <taxon>Hexamitidae</taxon>
        <taxon>Hexamitinae</taxon>
        <taxon>Trepomonas</taxon>
    </lineage>
</organism>
<reference evidence="2" key="1">
    <citation type="submission" date="2015-07" db="EMBL/GenBank/DDBJ databases">
        <title>Adaptation to a free-living lifestyle via gene acquisitions in the diplomonad Trepomonas sp. PC1.</title>
        <authorList>
            <person name="Xu F."/>
            <person name="Jerlstrom-Hultqvist J."/>
            <person name="Kolisko M."/>
            <person name="Simpson A.G.B."/>
            <person name="Roger A.J."/>
            <person name="Svard S.G."/>
            <person name="Andersson J.O."/>
        </authorList>
    </citation>
    <scope>NUCLEOTIDE SEQUENCE</scope>
    <source>
        <strain evidence="2">PC1</strain>
    </source>
</reference>